<keyword evidence="4 6" id="KW-1133">Transmembrane helix</keyword>
<feature type="transmembrane region" description="Helical" evidence="6">
    <location>
        <begin position="224"/>
        <end position="243"/>
    </location>
</feature>
<comment type="subcellular location">
    <subcellularLocation>
        <location evidence="1">Membrane</location>
        <topology evidence="1">Multi-pass membrane protein</topology>
    </subcellularLocation>
</comment>
<sequence length="596" mass="65034">ELRREFNKWSTVSYAISILGVLGSVPATFGSPITAGGPATAVWAWFVGSVMAMCIASSVAELVSAYPTAGGMYFVTKHVVPPEHVAIWAWVIGWCNFLGQAAGVASLAYTISQMIFAAAVMNSTAEDGSPTFTPSALQTVLLAILILCLFGTICSLTTRALHKIILWFAPINSMPHETRHLVRMSLIPRLVLASISICVALLVLTPNKRSAEWVFTEVTDGSGWGSKGFSFLLGFLSVAWTMTDYDGTTHMSEETHDAAIRGPVAIRSAILVSGLVGWMLTVTFCFCLTDYDGIVNSPTGLPVAQIFLNAGGKTGGTIMWFFVILVQFFTGCSAMLANARMCYAFARDDALPFSSFWSSINKYTGTPVNAVWLVVVFCTCLDLIGIGSTLTIVAIFNVCAPALDLSYVAVIVAHRVYEKRVRFIPGPYTMGIWSKPINLIACSWVVFISVILFFPTTKPVTPTNMNYAICVAGFVGLFSLSWWWIGARKYVIGRQHAPTVSCGANRVPGTENTQGPGRRISSTCFRRMTRMTQTFRNHIADLSCFLSSLFLSFVLSHPRPGIAGVQASEQFWAIYIPRLSFARQRASCCLWHESNL</sequence>
<reference evidence="7 8" key="1">
    <citation type="submission" date="2017-01" db="EMBL/GenBank/DDBJ databases">
        <title>Draft genome sequence of Diplodia seriata F98.1, a fungal species involved in grapevine trunk diseases.</title>
        <authorList>
            <person name="Robert-Siegwald G."/>
            <person name="Vallet J."/>
            <person name="Abou-Mansour E."/>
            <person name="Xu J."/>
            <person name="Rey P."/>
            <person name="Bertsch C."/>
            <person name="Rego C."/>
            <person name="Larignon P."/>
            <person name="Fontaine F."/>
            <person name="Lebrun M.-H."/>
        </authorList>
    </citation>
    <scope>NUCLEOTIDE SEQUENCE [LARGE SCALE GENOMIC DNA]</scope>
    <source>
        <strain evidence="7 8">F98.1</strain>
    </source>
</reference>
<feature type="transmembrane region" description="Helical" evidence="6">
    <location>
        <begin position="140"/>
        <end position="161"/>
    </location>
</feature>
<dbReference type="PIRSF" id="PIRSF006060">
    <property type="entry name" value="AA_transporter"/>
    <property type="match status" value="1"/>
</dbReference>
<evidence type="ECO:0000313" key="7">
    <source>
        <dbReference type="EMBL" id="OMP81450.1"/>
    </source>
</evidence>
<dbReference type="InterPro" id="IPR004840">
    <property type="entry name" value="Amino_acid_permease_CS"/>
</dbReference>
<dbReference type="Proteomes" id="UP000190776">
    <property type="component" value="Unassembled WGS sequence"/>
</dbReference>
<gene>
    <name evidence="7" type="ORF">BK809_0002443</name>
</gene>
<dbReference type="PANTHER" id="PTHR45649">
    <property type="entry name" value="AMINO-ACID PERMEASE BAT1"/>
    <property type="match status" value="1"/>
</dbReference>
<evidence type="ECO:0000313" key="8">
    <source>
        <dbReference type="Proteomes" id="UP000190776"/>
    </source>
</evidence>
<keyword evidence="5 6" id="KW-0472">Membrane</keyword>
<organism evidence="7 8">
    <name type="scientific">Diplodia seriata</name>
    <dbReference type="NCBI Taxonomy" id="420778"/>
    <lineage>
        <taxon>Eukaryota</taxon>
        <taxon>Fungi</taxon>
        <taxon>Dikarya</taxon>
        <taxon>Ascomycota</taxon>
        <taxon>Pezizomycotina</taxon>
        <taxon>Dothideomycetes</taxon>
        <taxon>Dothideomycetes incertae sedis</taxon>
        <taxon>Botryosphaeriales</taxon>
        <taxon>Botryosphaeriaceae</taxon>
        <taxon>Diplodia</taxon>
    </lineage>
</organism>
<dbReference type="OrthoDB" id="10054429at2759"/>
<feature type="transmembrane region" description="Helical" evidence="6">
    <location>
        <begin position="318"/>
        <end position="337"/>
    </location>
</feature>
<dbReference type="GO" id="GO:0006865">
    <property type="term" value="P:amino acid transport"/>
    <property type="evidence" value="ECO:0007669"/>
    <property type="project" value="InterPro"/>
</dbReference>
<feature type="transmembrane region" description="Helical" evidence="6">
    <location>
        <begin position="12"/>
        <end position="30"/>
    </location>
</feature>
<dbReference type="EMBL" id="MSZU01000115">
    <property type="protein sequence ID" value="OMP81450.1"/>
    <property type="molecule type" value="Genomic_DNA"/>
</dbReference>
<dbReference type="Gene3D" id="1.20.1740.10">
    <property type="entry name" value="Amino acid/polyamine transporter I"/>
    <property type="match status" value="1"/>
</dbReference>
<accession>A0A1S8B1K2</accession>
<keyword evidence="2" id="KW-0813">Transport</keyword>
<dbReference type="Pfam" id="PF13520">
    <property type="entry name" value="AA_permease_2"/>
    <property type="match status" value="1"/>
</dbReference>
<feature type="transmembrane region" description="Helical" evidence="6">
    <location>
        <begin position="264"/>
        <end position="291"/>
    </location>
</feature>
<name>A0A1S8B1K2_9PEZI</name>
<feature type="transmembrane region" description="Helical" evidence="6">
    <location>
        <begin position="87"/>
        <end position="120"/>
    </location>
</feature>
<evidence type="ECO:0000256" key="6">
    <source>
        <dbReference type="SAM" id="Phobius"/>
    </source>
</evidence>
<protein>
    <submittedName>
        <fullName evidence="7">Putative amino-acid permease</fullName>
    </submittedName>
</protein>
<feature type="transmembrane region" description="Helical" evidence="6">
    <location>
        <begin position="42"/>
        <end position="66"/>
    </location>
</feature>
<dbReference type="GO" id="GO:0016020">
    <property type="term" value="C:membrane"/>
    <property type="evidence" value="ECO:0007669"/>
    <property type="project" value="UniProtKB-SubCell"/>
</dbReference>
<evidence type="ECO:0000256" key="1">
    <source>
        <dbReference type="ARBA" id="ARBA00004141"/>
    </source>
</evidence>
<evidence type="ECO:0000256" key="4">
    <source>
        <dbReference type="ARBA" id="ARBA00022989"/>
    </source>
</evidence>
<feature type="transmembrane region" description="Helical" evidence="6">
    <location>
        <begin position="181"/>
        <end position="204"/>
    </location>
</feature>
<feature type="transmembrane region" description="Helical" evidence="6">
    <location>
        <begin position="466"/>
        <end position="485"/>
    </location>
</feature>
<feature type="transmembrane region" description="Helical" evidence="6">
    <location>
        <begin position="368"/>
        <end position="386"/>
    </location>
</feature>
<feature type="non-terminal residue" evidence="7">
    <location>
        <position position="1"/>
    </location>
</feature>
<dbReference type="PROSITE" id="PS00218">
    <property type="entry name" value="AMINO_ACID_PERMEASE_1"/>
    <property type="match status" value="1"/>
</dbReference>
<dbReference type="STRING" id="420778.A0A1S8B1K2"/>
<evidence type="ECO:0000256" key="3">
    <source>
        <dbReference type="ARBA" id="ARBA00022692"/>
    </source>
</evidence>
<dbReference type="GO" id="GO:0022857">
    <property type="term" value="F:transmembrane transporter activity"/>
    <property type="evidence" value="ECO:0007669"/>
    <property type="project" value="InterPro"/>
</dbReference>
<dbReference type="PANTHER" id="PTHR45649:SF10">
    <property type="entry name" value="AMINO ACID TRANSPORTER (EUROFUNG)"/>
    <property type="match status" value="1"/>
</dbReference>
<feature type="transmembrane region" description="Helical" evidence="6">
    <location>
        <begin position="437"/>
        <end position="454"/>
    </location>
</feature>
<feature type="transmembrane region" description="Helical" evidence="6">
    <location>
        <begin position="392"/>
        <end position="417"/>
    </location>
</feature>
<dbReference type="AlphaFoldDB" id="A0A1S8B1K2"/>
<evidence type="ECO:0000256" key="5">
    <source>
        <dbReference type="ARBA" id="ARBA00023136"/>
    </source>
</evidence>
<comment type="caution">
    <text evidence="7">The sequence shown here is derived from an EMBL/GenBank/DDBJ whole genome shotgun (WGS) entry which is preliminary data.</text>
</comment>
<proteinExistence type="predicted"/>
<evidence type="ECO:0000256" key="2">
    <source>
        <dbReference type="ARBA" id="ARBA00022448"/>
    </source>
</evidence>
<dbReference type="InterPro" id="IPR002293">
    <property type="entry name" value="AA/rel_permease1"/>
</dbReference>
<keyword evidence="3 6" id="KW-0812">Transmembrane</keyword>